<evidence type="ECO:0000313" key="3">
    <source>
        <dbReference type="Proteomes" id="UP000308768"/>
    </source>
</evidence>
<accession>A0A4U0XLF2</accession>
<keyword evidence="3" id="KW-1185">Reference proteome</keyword>
<dbReference type="InterPro" id="IPR008258">
    <property type="entry name" value="Transglycosylase_SLT_dom_1"/>
</dbReference>
<dbReference type="EMBL" id="NAJN01000203">
    <property type="protein sequence ID" value="TKA77116.1"/>
    <property type="molecule type" value="Genomic_DNA"/>
</dbReference>
<dbReference type="Gene3D" id="1.10.530.10">
    <property type="match status" value="1"/>
</dbReference>
<sequence length="191" mass="21189">MDCCDDSGVDWPSAYAPQTFCMLSSFPDRSQWVRYPDMFSANKPSMTFNYASEDQQGQIWDAIDSVARVSRVDRRLILAVMMQESKGNPAVATTYSPDNIPNPGLMQTHNGTTCDCNDSHASIRRMIQDGTQGTVYGDGLVQGINEFGNVFKAVRYYNSGHASSDNLCDNVGNTNWQYASEIANRLLGWAN</sequence>
<reference evidence="2 3" key="1">
    <citation type="submission" date="2017-03" db="EMBL/GenBank/DDBJ databases">
        <title>Genomes of endolithic fungi from Antarctica.</title>
        <authorList>
            <person name="Coleine C."/>
            <person name="Masonjones S."/>
            <person name="Stajich J.E."/>
        </authorList>
    </citation>
    <scope>NUCLEOTIDE SEQUENCE [LARGE SCALE GENOMIC DNA]</scope>
    <source>
        <strain evidence="2 3">CCFEE 5187</strain>
    </source>
</reference>
<dbReference type="InterPro" id="IPR023346">
    <property type="entry name" value="Lysozyme-like_dom_sf"/>
</dbReference>
<dbReference type="OrthoDB" id="1193027at2759"/>
<dbReference type="AlphaFoldDB" id="A0A4U0XLF2"/>
<evidence type="ECO:0000313" key="2">
    <source>
        <dbReference type="EMBL" id="TKA77116.1"/>
    </source>
</evidence>
<dbReference type="Proteomes" id="UP000308768">
    <property type="component" value="Unassembled WGS sequence"/>
</dbReference>
<protein>
    <recommendedName>
        <fullName evidence="1">Transglycosylase SLT domain-containing protein</fullName>
    </recommendedName>
</protein>
<proteinExistence type="predicted"/>
<feature type="domain" description="Transglycosylase SLT" evidence="1">
    <location>
        <begin position="66"/>
        <end position="172"/>
    </location>
</feature>
<name>A0A4U0XLF2_9PEZI</name>
<comment type="caution">
    <text evidence="2">The sequence shown here is derived from an EMBL/GenBank/DDBJ whole genome shotgun (WGS) entry which is preliminary data.</text>
</comment>
<gene>
    <name evidence="2" type="ORF">B0A49_03221</name>
</gene>
<dbReference type="SUPFAM" id="SSF53955">
    <property type="entry name" value="Lysozyme-like"/>
    <property type="match status" value="1"/>
</dbReference>
<dbReference type="Pfam" id="PF01464">
    <property type="entry name" value="SLT"/>
    <property type="match status" value="1"/>
</dbReference>
<organism evidence="2 3">
    <name type="scientific">Cryomyces minteri</name>
    <dbReference type="NCBI Taxonomy" id="331657"/>
    <lineage>
        <taxon>Eukaryota</taxon>
        <taxon>Fungi</taxon>
        <taxon>Dikarya</taxon>
        <taxon>Ascomycota</taxon>
        <taxon>Pezizomycotina</taxon>
        <taxon>Dothideomycetes</taxon>
        <taxon>Dothideomycetes incertae sedis</taxon>
        <taxon>Cryomyces</taxon>
    </lineage>
</organism>
<evidence type="ECO:0000259" key="1">
    <source>
        <dbReference type="Pfam" id="PF01464"/>
    </source>
</evidence>